<dbReference type="Gene3D" id="3.20.20.70">
    <property type="entry name" value="Aldolase class I"/>
    <property type="match status" value="1"/>
</dbReference>
<reference evidence="9" key="1">
    <citation type="journal article" date="2019" name="Int. J. Syst. Evol. Microbiol.">
        <title>The Global Catalogue of Microorganisms (GCM) 10K type strain sequencing project: providing services to taxonomists for standard genome sequencing and annotation.</title>
        <authorList>
            <consortium name="The Broad Institute Genomics Platform"/>
            <consortium name="The Broad Institute Genome Sequencing Center for Infectious Disease"/>
            <person name="Wu L."/>
            <person name="Ma J."/>
        </authorList>
    </citation>
    <scope>NUCLEOTIDE SEQUENCE [LARGE SCALE GENOMIC DNA]</scope>
    <source>
        <strain evidence="9">JCM 3325</strain>
    </source>
</reference>
<feature type="transmembrane region" description="Helical" evidence="6">
    <location>
        <begin position="131"/>
        <end position="150"/>
    </location>
</feature>
<evidence type="ECO:0000256" key="3">
    <source>
        <dbReference type="ARBA" id="ARBA00022692"/>
    </source>
</evidence>
<keyword evidence="4 6" id="KW-1133">Transmembrane helix</keyword>
<dbReference type="Pfam" id="PF00682">
    <property type="entry name" value="HMGL-like"/>
    <property type="match status" value="1"/>
</dbReference>
<organism evidence="8 9">
    <name type="scientific">Actinomadura vinacea</name>
    <dbReference type="NCBI Taxonomy" id="115336"/>
    <lineage>
        <taxon>Bacteria</taxon>
        <taxon>Bacillati</taxon>
        <taxon>Actinomycetota</taxon>
        <taxon>Actinomycetes</taxon>
        <taxon>Streptosporangiales</taxon>
        <taxon>Thermomonosporaceae</taxon>
        <taxon>Actinomadura</taxon>
    </lineage>
</organism>
<dbReference type="CDD" id="cd13956">
    <property type="entry name" value="PT_UbiA"/>
    <property type="match status" value="1"/>
</dbReference>
<dbReference type="PROSITE" id="PS50991">
    <property type="entry name" value="PYR_CT"/>
    <property type="match status" value="1"/>
</dbReference>
<dbReference type="InterPro" id="IPR013785">
    <property type="entry name" value="Aldolase_TIM"/>
</dbReference>
<evidence type="ECO:0000313" key="9">
    <source>
        <dbReference type="Proteomes" id="UP001501231"/>
    </source>
</evidence>
<evidence type="ECO:0000259" key="7">
    <source>
        <dbReference type="PROSITE" id="PS50991"/>
    </source>
</evidence>
<accession>A0ABP5X6W5</accession>
<sequence length="855" mass="89436">MIKAHLETWRPYTLFYPGLAGLAGAVLAAPHAGGWRLAGAWAVPTLGWLAGLYGGDYFDRRLDAEAKPHRPIPSGRMRPGTALACMIGCVAAGAALGLLLNWRTVPLAGGALAAGIAYSTVFKARGGLGNLVRGGITALAVGFGALAATAEPAPAVLWAAALFLLHDAGSNLVGTLRDVDGDRAGGYRTLPVRRGTGFALAVCGVLYAAWLALAVSAPLVLPFTPGIAAFAALLAAAAGGGLAALVLLGRAPRPIPRRVALRAHEILVLERIVLAGAFVALGAKPRLALPVTAAALLVTWAAQRRMRLRYEFASGSGAGQDGPPVDAATVLDYVRRQLAALPDTLSSLRRWDRRIVIEVTDLDLRIELAVAAGRIRMVEPGEPGATDTATVSISTSGAVFRDIFLLARTSPRHAYIAGAVRMDASPRDMIRLNQVFNEFRRRSGAASGAAAPAAARLTVTERNAPAVQDVRAVQNDRERLPARVVISDTTLRDGEQMPGIAFGVREKVELARRLDALGVPLIEVGYPAVSEEEAEAVRAIAGLGLDATVQVIARPVRADIDAAVRSGADSIALFAGTSDAHVRAKLRTTPERLLARVRGAVVHAKESGRQVVFAAEDATRTDPGYLVEIFTAAADAGADAVGVADTAGVATPWRIGRLVREVAARTPLPIAMHCHNDLGLATANSLAGLLAGASAVQCSVLGIGERAGNAPLEEVVLALETAYGHPTGLDLTALTPLARHVAALVGERVPATKPVVGGHAFTHESGLHVDGLVRDSSSYEPYPPELTGRHRRFVFGKHSGRTALRQVLSDHGLDPSEDELAMLLAHVKRSPGADGRSVLEAARTLTEGHVTRSER</sequence>
<dbReference type="InterPro" id="IPR044878">
    <property type="entry name" value="UbiA_sf"/>
</dbReference>
<keyword evidence="2" id="KW-0808">Transferase</keyword>
<dbReference type="Gene3D" id="1.10.238.260">
    <property type="match status" value="1"/>
</dbReference>
<gene>
    <name evidence="8" type="ORF">GCM10010191_74770</name>
</gene>
<dbReference type="SUPFAM" id="SSF51569">
    <property type="entry name" value="Aldolase"/>
    <property type="match status" value="1"/>
</dbReference>
<protein>
    <recommendedName>
        <fullName evidence="7">Pyruvate carboxyltransferase domain-containing protein</fullName>
    </recommendedName>
</protein>
<feature type="transmembrane region" description="Helical" evidence="6">
    <location>
        <begin position="197"/>
        <end position="221"/>
    </location>
</feature>
<dbReference type="PANTHER" id="PTHR42880">
    <property type="entry name" value="HOMOCITRATE SYNTHASE"/>
    <property type="match status" value="1"/>
</dbReference>
<dbReference type="SUPFAM" id="SSF55718">
    <property type="entry name" value="SCP-like"/>
    <property type="match status" value="1"/>
</dbReference>
<evidence type="ECO:0000256" key="1">
    <source>
        <dbReference type="ARBA" id="ARBA00004141"/>
    </source>
</evidence>
<dbReference type="RefSeq" id="WP_344595566.1">
    <property type="nucleotide sequence ID" value="NZ_BAAARW010000030.1"/>
</dbReference>
<evidence type="ECO:0000313" key="8">
    <source>
        <dbReference type="EMBL" id="GAA2446705.1"/>
    </source>
</evidence>
<dbReference type="InterPro" id="IPR054691">
    <property type="entry name" value="LeuA/HCS_post-cat"/>
</dbReference>
<keyword evidence="3 6" id="KW-0812">Transmembrane</keyword>
<keyword evidence="9" id="KW-1185">Reference proteome</keyword>
<feature type="transmembrane region" description="Helical" evidence="6">
    <location>
        <begin position="105"/>
        <end position="124"/>
    </location>
</feature>
<feature type="domain" description="Pyruvate carboxyltransferase" evidence="7">
    <location>
        <begin position="484"/>
        <end position="735"/>
    </location>
</feature>
<evidence type="ECO:0000256" key="2">
    <source>
        <dbReference type="ARBA" id="ARBA00022679"/>
    </source>
</evidence>
<dbReference type="PANTHER" id="PTHR42880:SF1">
    <property type="entry name" value="ISOPROPYLMALATE_HOMOCITRATE_CITRAMALATE SYNTHASE FAMILY PROTEIN"/>
    <property type="match status" value="1"/>
</dbReference>
<dbReference type="InterPro" id="IPR000537">
    <property type="entry name" value="UbiA_prenyltransferase"/>
</dbReference>
<dbReference type="InterPro" id="IPR000891">
    <property type="entry name" value="PYR_CT"/>
</dbReference>
<dbReference type="InterPro" id="IPR002034">
    <property type="entry name" value="AIPM/Hcit_synth_CS"/>
</dbReference>
<evidence type="ECO:0000256" key="4">
    <source>
        <dbReference type="ARBA" id="ARBA00022989"/>
    </source>
</evidence>
<evidence type="ECO:0000256" key="6">
    <source>
        <dbReference type="SAM" id="Phobius"/>
    </source>
</evidence>
<feature type="transmembrane region" description="Helical" evidence="6">
    <location>
        <begin position="12"/>
        <end position="32"/>
    </location>
</feature>
<proteinExistence type="predicted"/>
<dbReference type="EMBL" id="BAAARW010000030">
    <property type="protein sequence ID" value="GAA2446705.1"/>
    <property type="molecule type" value="Genomic_DNA"/>
</dbReference>
<comment type="caution">
    <text evidence="8">The sequence shown here is derived from an EMBL/GenBank/DDBJ whole genome shotgun (WGS) entry which is preliminary data.</text>
</comment>
<feature type="transmembrane region" description="Helical" evidence="6">
    <location>
        <begin position="38"/>
        <end position="58"/>
    </location>
</feature>
<dbReference type="PROSITE" id="PS00816">
    <property type="entry name" value="AIPM_HOMOCIT_SYNTH_2"/>
    <property type="match status" value="1"/>
</dbReference>
<dbReference type="Pfam" id="PF22617">
    <property type="entry name" value="HCS_D2"/>
    <property type="match status" value="1"/>
</dbReference>
<dbReference type="Proteomes" id="UP001501231">
    <property type="component" value="Unassembled WGS sequence"/>
</dbReference>
<dbReference type="InterPro" id="IPR036527">
    <property type="entry name" value="SCP2_sterol-bd_dom_sf"/>
</dbReference>
<feature type="transmembrane region" description="Helical" evidence="6">
    <location>
        <begin position="79"/>
        <end position="99"/>
    </location>
</feature>
<feature type="transmembrane region" description="Helical" evidence="6">
    <location>
        <begin position="227"/>
        <end position="248"/>
    </location>
</feature>
<keyword evidence="5 6" id="KW-0472">Membrane</keyword>
<feature type="transmembrane region" description="Helical" evidence="6">
    <location>
        <begin position="156"/>
        <end position="176"/>
    </location>
</feature>
<feature type="transmembrane region" description="Helical" evidence="6">
    <location>
        <begin position="260"/>
        <end position="281"/>
    </location>
</feature>
<evidence type="ECO:0000256" key="5">
    <source>
        <dbReference type="ARBA" id="ARBA00023136"/>
    </source>
</evidence>
<dbReference type="Gene3D" id="1.10.357.140">
    <property type="entry name" value="UbiA prenyltransferase"/>
    <property type="match status" value="1"/>
</dbReference>
<comment type="subcellular location">
    <subcellularLocation>
        <location evidence="1">Membrane</location>
        <topology evidence="1">Multi-pass membrane protein</topology>
    </subcellularLocation>
</comment>
<name>A0ABP5X6W5_9ACTN</name>
<dbReference type="PROSITE" id="PS00815">
    <property type="entry name" value="AIPM_HOMOCIT_SYNTH_1"/>
    <property type="match status" value="1"/>
</dbReference>
<dbReference type="Pfam" id="PF01040">
    <property type="entry name" value="UbiA"/>
    <property type="match status" value="1"/>
</dbReference>